<feature type="domain" description="LNS2/PITP" evidence="1">
    <location>
        <begin position="35"/>
        <end position="165"/>
    </location>
</feature>
<dbReference type="PANTHER" id="PTHR10658">
    <property type="entry name" value="PHOSPHATIDYLINOSITOL TRANSFER PROTEIN"/>
    <property type="match status" value="1"/>
</dbReference>
<comment type="caution">
    <text evidence="2">The sequence shown here is derived from an EMBL/GenBank/DDBJ whole genome shotgun (WGS) entry which is preliminary data.</text>
</comment>
<dbReference type="Proteomes" id="UP001142810">
    <property type="component" value="Unassembled WGS sequence"/>
</dbReference>
<dbReference type="EMBL" id="JAPFRD010000011">
    <property type="protein sequence ID" value="MCW8109229.1"/>
    <property type="molecule type" value="Genomic_DNA"/>
</dbReference>
<dbReference type="InterPro" id="IPR031315">
    <property type="entry name" value="LNS2/PITP"/>
</dbReference>
<evidence type="ECO:0000259" key="1">
    <source>
        <dbReference type="SMART" id="SM00775"/>
    </source>
</evidence>
<dbReference type="InterPro" id="IPR001666">
    <property type="entry name" value="PI_transfer"/>
</dbReference>
<keyword evidence="3" id="KW-1185">Reference proteome</keyword>
<dbReference type="InterPro" id="IPR023214">
    <property type="entry name" value="HAD_sf"/>
</dbReference>
<evidence type="ECO:0000313" key="3">
    <source>
        <dbReference type="Proteomes" id="UP001142810"/>
    </source>
</evidence>
<dbReference type="PROSITE" id="PS51257">
    <property type="entry name" value="PROKAR_LIPOPROTEIN"/>
    <property type="match status" value="1"/>
</dbReference>
<protein>
    <recommendedName>
        <fullName evidence="1">LNS2/PITP domain-containing protein</fullName>
    </recommendedName>
</protein>
<accession>A0ABT3P902</accession>
<proteinExistence type="predicted"/>
<dbReference type="SMART" id="SM00775">
    <property type="entry name" value="LNS2"/>
    <property type="match status" value="1"/>
</dbReference>
<reference evidence="2" key="1">
    <citation type="submission" date="2022-11" db="EMBL/GenBank/DDBJ databases">
        <title>Alteromonas sp. nov., isolated from sea water of the Qingdao.</title>
        <authorList>
            <person name="Wang Q."/>
        </authorList>
    </citation>
    <scope>NUCLEOTIDE SEQUENCE</scope>
    <source>
        <strain evidence="2">ASW11-7</strain>
    </source>
</reference>
<dbReference type="Gene3D" id="3.40.50.1000">
    <property type="entry name" value="HAD superfamily/HAD-like"/>
    <property type="match status" value="1"/>
</dbReference>
<organism evidence="2 3">
    <name type="scientific">Alteromonas aquimaris</name>
    <dbReference type="NCBI Taxonomy" id="2998417"/>
    <lineage>
        <taxon>Bacteria</taxon>
        <taxon>Pseudomonadati</taxon>
        <taxon>Pseudomonadota</taxon>
        <taxon>Gammaproteobacteria</taxon>
        <taxon>Alteromonadales</taxon>
        <taxon>Alteromonadaceae</taxon>
        <taxon>Alteromonas/Salinimonas group</taxon>
        <taxon>Alteromonas</taxon>
    </lineage>
</organism>
<dbReference type="PANTHER" id="PTHR10658:SF11">
    <property type="entry name" value="VIBRATOR, ISOFORM B"/>
    <property type="match status" value="1"/>
</dbReference>
<evidence type="ECO:0000313" key="2">
    <source>
        <dbReference type="EMBL" id="MCW8109229.1"/>
    </source>
</evidence>
<sequence length="208" mass="23284">MRALTIIINLIIIAGCTTLSEQPIPVAPEASNQAIIFDIDGTLTPKPIAINTAREHASRAVNMFAEHGYTIIYLSARNLFFQFPIPGWLEENNFPAGTIHVPRTHTEHFNPAKFKSQILQEYISKGWKLVAAYGDTYTDFEAYSKAGIPRERIFAVQRKGAEQCQLTEQVWAECLTGWQSHFEKIMQIINLEGTAGQTLPPVEAVTTH</sequence>
<dbReference type="RefSeq" id="WP_265617975.1">
    <property type="nucleotide sequence ID" value="NZ_JAPFRD010000011.1"/>
</dbReference>
<dbReference type="SUPFAM" id="SSF56784">
    <property type="entry name" value="HAD-like"/>
    <property type="match status" value="1"/>
</dbReference>
<dbReference type="Pfam" id="PF24694">
    <property type="entry name" value="LNS2_PITM1-3"/>
    <property type="match status" value="1"/>
</dbReference>
<dbReference type="InterPro" id="IPR036412">
    <property type="entry name" value="HAD-like_sf"/>
</dbReference>
<gene>
    <name evidence="2" type="ORF">OPS25_12040</name>
</gene>
<name>A0ABT3P902_9ALTE</name>